<comment type="caution">
    <text evidence="1">The sequence shown here is derived from an EMBL/GenBank/DDBJ whole genome shotgun (WGS) entry which is preliminary data.</text>
</comment>
<name>A0A2C5YX30_9HYPO</name>
<proteinExistence type="predicted"/>
<accession>A0A2C5YX30</accession>
<dbReference type="AlphaFoldDB" id="A0A2C5YX30"/>
<dbReference type="GO" id="GO:0016811">
    <property type="term" value="F:hydrolase activity, acting on carbon-nitrogen (but not peptide) bonds, in linear amides"/>
    <property type="evidence" value="ECO:0007669"/>
    <property type="project" value="InterPro"/>
</dbReference>
<organism evidence="1 2">
    <name type="scientific">Ophiocordyceps australis</name>
    <dbReference type="NCBI Taxonomy" id="1399860"/>
    <lineage>
        <taxon>Eukaryota</taxon>
        <taxon>Fungi</taxon>
        <taxon>Dikarya</taxon>
        <taxon>Ascomycota</taxon>
        <taxon>Pezizomycotina</taxon>
        <taxon>Sordariomycetes</taxon>
        <taxon>Hypocreomycetidae</taxon>
        <taxon>Hypocreales</taxon>
        <taxon>Ophiocordycipitaceae</taxon>
        <taxon>Ophiocordyceps</taxon>
    </lineage>
</organism>
<protein>
    <recommendedName>
        <fullName evidence="3">Formamidase</fullName>
    </recommendedName>
</protein>
<keyword evidence="2" id="KW-1185">Reference proteome</keyword>
<gene>
    <name evidence="1" type="ORF">CDD82_6037</name>
</gene>
<dbReference type="Pfam" id="PF03069">
    <property type="entry name" value="FmdA_AmdA"/>
    <property type="match status" value="1"/>
</dbReference>
<reference evidence="1 2" key="1">
    <citation type="submission" date="2017-06" db="EMBL/GenBank/DDBJ databases">
        <title>Ant-infecting Ophiocordyceps genomes reveal a high diversity of potential behavioral manipulation genes and a possible major role for enterotoxins.</title>
        <authorList>
            <person name="De Bekker C."/>
            <person name="Evans H.C."/>
            <person name="Brachmann A."/>
            <person name="Hughes D.P."/>
        </authorList>
    </citation>
    <scope>NUCLEOTIDE SEQUENCE [LARGE SCALE GENOMIC DNA]</scope>
    <source>
        <strain evidence="1 2">1348a</strain>
    </source>
</reference>
<dbReference type="EMBL" id="NJEU01000594">
    <property type="protein sequence ID" value="PHH72316.1"/>
    <property type="molecule type" value="Genomic_DNA"/>
</dbReference>
<dbReference type="InterPro" id="IPR004304">
    <property type="entry name" value="FmdA_AmdA"/>
</dbReference>
<sequence length="140" mass="15339">MAGVITIKFDLIKNGVAQRCVPSPVYRPGDVAQLFAPSRYLVFQGFSVDEAGKQHFLDATVAYRQACLRAIEYLKQFGYSGEQAYILLSCAPIKGCIASIVDVPNACSTLGIPMDIFDFDISVEAERVRRNLGSCPVLLE</sequence>
<dbReference type="Proteomes" id="UP000224854">
    <property type="component" value="Unassembled WGS sequence"/>
</dbReference>
<dbReference type="SUPFAM" id="SSF141130">
    <property type="entry name" value="Acetamidase/Formamidase-like"/>
    <property type="match status" value="1"/>
</dbReference>
<evidence type="ECO:0000313" key="1">
    <source>
        <dbReference type="EMBL" id="PHH72316.1"/>
    </source>
</evidence>
<evidence type="ECO:0008006" key="3">
    <source>
        <dbReference type="Google" id="ProtNLM"/>
    </source>
</evidence>
<dbReference type="PANTHER" id="PTHR31891">
    <property type="entry name" value="FORMAMIDASE C869.04-RELATED"/>
    <property type="match status" value="1"/>
</dbReference>
<evidence type="ECO:0000313" key="2">
    <source>
        <dbReference type="Proteomes" id="UP000224854"/>
    </source>
</evidence>
<dbReference type="PANTHER" id="PTHR31891:SF1">
    <property type="entry name" value="FORMAMIDASE C869.04-RELATED"/>
    <property type="match status" value="1"/>
</dbReference>
<dbReference type="OrthoDB" id="9975579at2759"/>